<sequence length="117" mass="12690">MQLMALNALLLFDAIFIFFLFLVSVSCLLYYLPLVPPTRSSRLLLANMAAADIESALAHGEGGETGADGVMIVDDDGSTTNLQTTVILNDPTTHIVAPEHQTRSKHHNKNDPPIECV</sequence>
<organism evidence="3 4">
    <name type="scientific">Orchesella dallaii</name>
    <dbReference type="NCBI Taxonomy" id="48710"/>
    <lineage>
        <taxon>Eukaryota</taxon>
        <taxon>Metazoa</taxon>
        <taxon>Ecdysozoa</taxon>
        <taxon>Arthropoda</taxon>
        <taxon>Hexapoda</taxon>
        <taxon>Collembola</taxon>
        <taxon>Entomobryomorpha</taxon>
        <taxon>Entomobryoidea</taxon>
        <taxon>Orchesellidae</taxon>
        <taxon>Orchesellinae</taxon>
        <taxon>Orchesella</taxon>
    </lineage>
</organism>
<proteinExistence type="predicted"/>
<keyword evidence="2" id="KW-1133">Transmembrane helix</keyword>
<gene>
    <name evidence="3" type="ORF">ODALV1_LOCUS10204</name>
</gene>
<name>A0ABP1QDS2_9HEXA</name>
<evidence type="ECO:0000256" key="1">
    <source>
        <dbReference type="SAM" id="MobiDB-lite"/>
    </source>
</evidence>
<comment type="caution">
    <text evidence="3">The sequence shown here is derived from an EMBL/GenBank/DDBJ whole genome shotgun (WGS) entry which is preliminary data.</text>
</comment>
<protein>
    <submittedName>
        <fullName evidence="3">Uncharacterized protein</fullName>
    </submittedName>
</protein>
<keyword evidence="4" id="KW-1185">Reference proteome</keyword>
<evidence type="ECO:0000313" key="4">
    <source>
        <dbReference type="Proteomes" id="UP001642540"/>
    </source>
</evidence>
<accession>A0ABP1QDS2</accession>
<dbReference type="Proteomes" id="UP001642540">
    <property type="component" value="Unassembled WGS sequence"/>
</dbReference>
<reference evidence="3 4" key="1">
    <citation type="submission" date="2024-08" db="EMBL/GenBank/DDBJ databases">
        <authorList>
            <person name="Cucini C."/>
            <person name="Frati F."/>
        </authorList>
    </citation>
    <scope>NUCLEOTIDE SEQUENCE [LARGE SCALE GENOMIC DNA]</scope>
</reference>
<evidence type="ECO:0000256" key="2">
    <source>
        <dbReference type="SAM" id="Phobius"/>
    </source>
</evidence>
<feature type="transmembrane region" description="Helical" evidence="2">
    <location>
        <begin position="6"/>
        <end position="32"/>
    </location>
</feature>
<dbReference type="EMBL" id="CAXLJM020000031">
    <property type="protein sequence ID" value="CAL8099308.1"/>
    <property type="molecule type" value="Genomic_DNA"/>
</dbReference>
<evidence type="ECO:0000313" key="3">
    <source>
        <dbReference type="EMBL" id="CAL8099308.1"/>
    </source>
</evidence>
<feature type="region of interest" description="Disordered" evidence="1">
    <location>
        <begin position="97"/>
        <end position="117"/>
    </location>
</feature>
<keyword evidence="2" id="KW-0812">Transmembrane</keyword>
<keyword evidence="2" id="KW-0472">Membrane</keyword>